<name>A0AAD1RWJ5_PELCU</name>
<organism evidence="2 3">
    <name type="scientific">Pelobates cultripes</name>
    <name type="common">Western spadefoot toad</name>
    <dbReference type="NCBI Taxonomy" id="61616"/>
    <lineage>
        <taxon>Eukaryota</taxon>
        <taxon>Metazoa</taxon>
        <taxon>Chordata</taxon>
        <taxon>Craniata</taxon>
        <taxon>Vertebrata</taxon>
        <taxon>Euteleostomi</taxon>
        <taxon>Amphibia</taxon>
        <taxon>Batrachia</taxon>
        <taxon>Anura</taxon>
        <taxon>Pelobatoidea</taxon>
        <taxon>Pelobatidae</taxon>
        <taxon>Pelobates</taxon>
    </lineage>
</organism>
<accession>A0AAD1RWJ5</accession>
<evidence type="ECO:0000313" key="3">
    <source>
        <dbReference type="Proteomes" id="UP001295444"/>
    </source>
</evidence>
<keyword evidence="3" id="KW-1185">Reference proteome</keyword>
<feature type="region of interest" description="Disordered" evidence="1">
    <location>
        <begin position="1"/>
        <end position="23"/>
    </location>
</feature>
<evidence type="ECO:0000256" key="1">
    <source>
        <dbReference type="SAM" id="MobiDB-lite"/>
    </source>
</evidence>
<dbReference type="EMBL" id="OW240915">
    <property type="protein sequence ID" value="CAH2282936.1"/>
    <property type="molecule type" value="Genomic_DNA"/>
</dbReference>
<feature type="compositionally biased region" description="Basic and acidic residues" evidence="1">
    <location>
        <begin position="53"/>
        <end position="67"/>
    </location>
</feature>
<proteinExistence type="predicted"/>
<dbReference type="Proteomes" id="UP001295444">
    <property type="component" value="Chromosome 04"/>
</dbReference>
<reference evidence="2" key="1">
    <citation type="submission" date="2022-03" db="EMBL/GenBank/DDBJ databases">
        <authorList>
            <person name="Alioto T."/>
            <person name="Alioto T."/>
            <person name="Gomez Garrido J."/>
        </authorList>
    </citation>
    <scope>NUCLEOTIDE SEQUENCE</scope>
</reference>
<feature type="region of interest" description="Disordered" evidence="1">
    <location>
        <begin position="46"/>
        <end position="93"/>
    </location>
</feature>
<dbReference type="AlphaFoldDB" id="A0AAD1RWJ5"/>
<sequence length="93" mass="10428">MAEAPGPTTQGLILTQPVPAGSKTNVTDTLGAIIDKFWAMLLNRARQATTAREPNKEDRVSNKERSGRPRTGRQLPHTNPTTLKRRKPRKQHY</sequence>
<evidence type="ECO:0000313" key="2">
    <source>
        <dbReference type="EMBL" id="CAH2282936.1"/>
    </source>
</evidence>
<gene>
    <name evidence="2" type="ORF">PECUL_23A039748</name>
</gene>
<protein>
    <submittedName>
        <fullName evidence="2">Uncharacterized protein</fullName>
    </submittedName>
</protein>
<feature type="compositionally biased region" description="Basic residues" evidence="1">
    <location>
        <begin position="83"/>
        <end position="93"/>
    </location>
</feature>